<dbReference type="Pfam" id="PF13018">
    <property type="entry name" value="ESPR"/>
    <property type="match status" value="1"/>
</dbReference>
<proteinExistence type="predicted"/>
<dbReference type="InterPro" id="IPR010069">
    <property type="entry name" value="CdiA_FHA1_rpt"/>
</dbReference>
<dbReference type="InterPro" id="IPR011050">
    <property type="entry name" value="Pectin_lyase_fold/virulence"/>
</dbReference>
<sequence>MNKNLWRVIFNRARGMLMVVAEIAGSGQGGGGAAGAGRTLMRITGRLRPARYAILLALGAVYPAQGAILADKSAPGNQRPTVISSANGTPQVNIQTPGAGGVSRNVYSRFDVDKKGVILNNSHKNVQTETGGMVAANPWLARGAASVILNEVNARDPSKLGGYIEVAGQKAQVVIANPAGITCDGCGFINASRATLTTGRTQLNNGVITGYDVSRGEVVVQGAGLDSSRQDYTDIIARSVTVNAGVWANDLALTTGVNQVDAARGAVQAKNTAEAKPAFALDVAAVGGMYAGRIRLTGTEKGVGVHNAGHIGASAGHVVMNADGTIDNPGSIHARQDIRLASRAGVSNPGLLRGQDIAVQTGGALTNQGVIAAANNAALSAASVSSGAGSALAAGMTDAGKTGSRGTLTVNAQGELQASGQLLAAQNIALDARALDLRQAQSHAGGAITLMAKTGNVSLAQGKTQAQTIAINAAGSVNHDAASLQAQALTVNAASLSNRQGALQAGKLALNVRALDNAGGTLYHTGSDDLSLTVAKSINNAGGVIASHARDLTVKTGLLNNASGAVRHQGGGQLRVEAGAIQGDSGALASAGSFTLSGGALRLDNAQISAGRITLTGESLSHRGGKLVQTGRETLRVNVSGALDNTGGVIAGQGGVALSAGAVDNTRGDMTAVEGALDIASRGALLNRDGTLQAGGPVTLTAALLDNLRGNVSGAASVTLKAAGAISNVSGLLGAGETLKLLSASLDNAHGQIAGGAVAVDTGSGVFNNSKGQLLSNGALTVSGGGLNNHGGLAQAAGTLSFDTRGQRLDNSAGTIYSGGAMTLRAGALTNTGGGITAASTLTLNSGAVNNEGGTLASAGAASLSTGAFNNSNGARVRADSLRLNTNGQLLNNSHSGENGGLIAGNTLELKTGELNNARGYIQAREVSLSGDGGTFNNAGGEVLAGSKLAIDTNKGGVNNAKGSLLSGGELALNSGALDNRAGLIQSTTALALNTGDAALNNREGDILSAGMLTLRAGGVDNRRGRIVGAGDLDLITGAVDNRSGSEKGAPAPESRQVNNDAGLIQAAGNLNIHTHGQTLSNRNSGDKGGLFSGGLLTLQTGALNNGAGVISAQTMALLTRALDNRQGLLLAGGEMSIDTRGAALDNSDTAGAGIRAQGALTLKSAALDNHHGFIAANQAALSTGALNNSDGTLSGNRWLRLGSATLDNSRGALLSAGDITLASGGLTNAQGRVLADGALDISGGALNNRQGLLQGGGGLTLAQLTALDNQNGSVLSGGGLALDTAALDNRGGELFAAGDATVTVQGATDNRDGFIKANDALTLTTATLDNSGTGTGAHGVEATDITLNAQSVENSRGRIQSAASLTADIARRLNNNAGMLVSGGTLDVKGGALAVSNTGGTLYAGDALKLAATRLGGDGTVSSGGDMALTLQQDLHNTGEIAAGGNLDLTTHGQVVNEGSMGAGNTLTLNAGNLDNRESGELSATGTLLRIAGLLSNTGLIDGGLTHIQAGALENTGSGRIYGDHIALDVNRLVNDKDADSGRAAVIAARERLDIAAGYILNRDHALLYSAGDMSFGGALDANLHASGQGGTLQNHSAQIEAAGDLNLSMKAIDNRDIHLQLTQDVVEVSRESHEEWQYCEGDREGYACNGGDGRRYVLAAADENGVRWGLNEDGSINWDVALLTHENGKNRMRFKVPGYDYSKHFLAYIYDTIVSETQIINQDAASITSGGAMTINGGALTNQDSRIVAGGDLINHGATLNNLETKGTRTVVDDGIRRSFFKKGDWHTATGDAAYDGRNVSQALSLGLLRMEGNTGESGEGY</sequence>
<dbReference type="Pfam" id="PF05594">
    <property type="entry name" value="Fil_haemagg"/>
    <property type="match status" value="12"/>
</dbReference>
<protein>
    <submittedName>
        <fullName evidence="2">Filamentous hemagglutinin N-terminal domain-containing protein</fullName>
    </submittedName>
</protein>
<dbReference type="InterPro" id="IPR012334">
    <property type="entry name" value="Pectin_lyas_fold"/>
</dbReference>
<dbReference type="Pfam" id="PF05860">
    <property type="entry name" value="TPS"/>
    <property type="match status" value="1"/>
</dbReference>
<gene>
    <name evidence="2" type="ORF">JZ788_10060</name>
</gene>
<reference evidence="2 3" key="1">
    <citation type="submission" date="2021-03" db="EMBL/GenBank/DDBJ databases">
        <title>Tenobrionicola molitorae gen. nov., sp. nov. and Tenobrionicola larvae sp. nov., isolated from larvae of the mealworm Tenobrio molitor L., a proposal to transfer Erwinia teleogrylli Liu et al. 2016 to a new genus Entomohabitans as Entomohabitans teleogrylli comb. nov.</title>
        <authorList>
            <person name="Lee S.D."/>
            <person name="Yang H.L."/>
            <person name="Kim I.S."/>
        </authorList>
    </citation>
    <scope>NUCLEOTIDE SEQUENCE [LARGE SCALE GENOMIC DNA]</scope>
    <source>
        <strain evidence="2 3">YMB-R21</strain>
    </source>
</reference>
<name>A0A949Q4J3_9ENTR</name>
<evidence type="ECO:0000259" key="1">
    <source>
        <dbReference type="SMART" id="SM00912"/>
    </source>
</evidence>
<dbReference type="Proteomes" id="UP000746420">
    <property type="component" value="Unassembled WGS sequence"/>
</dbReference>
<feature type="non-terminal residue" evidence="2">
    <location>
        <position position="1824"/>
    </location>
</feature>
<dbReference type="EMBL" id="JAGFEW010000019">
    <property type="protein sequence ID" value="MBV5096070.1"/>
    <property type="molecule type" value="Genomic_DNA"/>
</dbReference>
<feature type="domain" description="Filamentous haemagglutinin FhaB/tRNA nuclease CdiA-like TPS" evidence="1">
    <location>
        <begin position="86"/>
        <end position="206"/>
    </location>
</feature>
<dbReference type="InterPro" id="IPR024973">
    <property type="entry name" value="ESPR"/>
</dbReference>
<comment type="caution">
    <text evidence="2">The sequence shown here is derived from an EMBL/GenBank/DDBJ whole genome shotgun (WGS) entry which is preliminary data.</text>
</comment>
<evidence type="ECO:0000313" key="3">
    <source>
        <dbReference type="Proteomes" id="UP000746420"/>
    </source>
</evidence>
<evidence type="ECO:0000313" key="2">
    <source>
        <dbReference type="EMBL" id="MBV5096070.1"/>
    </source>
</evidence>
<dbReference type="NCBIfam" id="TIGR01901">
    <property type="entry name" value="adhes_NPXG"/>
    <property type="match status" value="1"/>
</dbReference>
<dbReference type="SUPFAM" id="SSF51126">
    <property type="entry name" value="Pectin lyase-like"/>
    <property type="match status" value="1"/>
</dbReference>
<dbReference type="SMART" id="SM00912">
    <property type="entry name" value="Haemagg_act"/>
    <property type="match status" value="1"/>
</dbReference>
<organism evidence="2 3">
    <name type="scientific">Tenebrionicola larvae</name>
    <dbReference type="NCBI Taxonomy" id="2815733"/>
    <lineage>
        <taxon>Bacteria</taxon>
        <taxon>Pseudomonadati</taxon>
        <taxon>Pseudomonadota</taxon>
        <taxon>Gammaproteobacteria</taxon>
        <taxon>Enterobacterales</taxon>
        <taxon>Enterobacteriaceae</taxon>
        <taxon>Tenebrionibacter/Tenebrionicola group</taxon>
        <taxon>Tenebrionicola</taxon>
    </lineage>
</organism>
<dbReference type="InterPro" id="IPR008638">
    <property type="entry name" value="FhaB/CdiA-like_TPS"/>
</dbReference>
<keyword evidence="3" id="KW-1185">Reference proteome</keyword>
<dbReference type="Gene3D" id="2.160.20.10">
    <property type="entry name" value="Single-stranded right-handed beta-helix, Pectin lyase-like"/>
    <property type="match status" value="1"/>
</dbReference>
<accession>A0A949Q4J3</accession>
<dbReference type="RefSeq" id="WP_249938878.1">
    <property type="nucleotide sequence ID" value="NZ_JAGFEW010000019.1"/>
</dbReference>
<dbReference type="InterPro" id="IPR008619">
    <property type="entry name" value="Filamentous_hemagglutn_rpt"/>
</dbReference>
<dbReference type="NCBIfam" id="TIGR01731">
    <property type="entry name" value="fil_hemag_20aa"/>
    <property type="match status" value="31"/>
</dbReference>